<dbReference type="InterPro" id="IPR050410">
    <property type="entry name" value="CCR4/nocturin_mRNA_transcr"/>
</dbReference>
<evidence type="ECO:0000313" key="3">
    <source>
        <dbReference type="Proteomes" id="UP001203607"/>
    </source>
</evidence>
<dbReference type="RefSeq" id="WP_249658129.1">
    <property type="nucleotide sequence ID" value="NZ_JAMFMA010000003.1"/>
</dbReference>
<dbReference type="Gene3D" id="3.60.10.10">
    <property type="entry name" value="Endonuclease/exonuclease/phosphatase"/>
    <property type="match status" value="1"/>
</dbReference>
<name>A0ABT0PUQ7_9FLAO</name>
<dbReference type="Proteomes" id="UP001203607">
    <property type="component" value="Unassembled WGS sequence"/>
</dbReference>
<comment type="caution">
    <text evidence="2">The sequence shown here is derived from an EMBL/GenBank/DDBJ whole genome shotgun (WGS) entry which is preliminary data.</text>
</comment>
<dbReference type="SUPFAM" id="SSF56219">
    <property type="entry name" value="DNase I-like"/>
    <property type="match status" value="1"/>
</dbReference>
<reference evidence="2 3" key="1">
    <citation type="submission" date="2022-05" db="EMBL/GenBank/DDBJ databases">
        <authorList>
            <person name="Park J.-S."/>
        </authorList>
    </citation>
    <scope>NUCLEOTIDE SEQUENCE [LARGE SCALE GENOMIC DNA]</scope>
    <source>
        <strain evidence="2 3">2012CJ35-5</strain>
    </source>
</reference>
<keyword evidence="3" id="KW-1185">Reference proteome</keyword>
<keyword evidence="2" id="KW-0378">Hydrolase</keyword>
<dbReference type="PANTHER" id="PTHR12121">
    <property type="entry name" value="CARBON CATABOLITE REPRESSOR PROTEIN 4"/>
    <property type="match status" value="1"/>
</dbReference>
<gene>
    <name evidence="2" type="ORF">M3P19_13045</name>
</gene>
<dbReference type="InterPro" id="IPR036691">
    <property type="entry name" value="Endo/exonu/phosph_ase_sf"/>
</dbReference>
<evidence type="ECO:0000259" key="1">
    <source>
        <dbReference type="Pfam" id="PF03372"/>
    </source>
</evidence>
<dbReference type="Pfam" id="PF03372">
    <property type="entry name" value="Exo_endo_phos"/>
    <property type="match status" value="1"/>
</dbReference>
<keyword evidence="2" id="KW-0540">Nuclease</keyword>
<dbReference type="PANTHER" id="PTHR12121:SF36">
    <property type="entry name" value="ENDONUCLEASE_EXONUCLEASE_PHOSPHATASE DOMAIN-CONTAINING PROTEIN"/>
    <property type="match status" value="1"/>
</dbReference>
<evidence type="ECO:0000313" key="2">
    <source>
        <dbReference type="EMBL" id="MCL6274941.1"/>
    </source>
</evidence>
<dbReference type="InterPro" id="IPR005135">
    <property type="entry name" value="Endo/exonuclease/phosphatase"/>
</dbReference>
<keyword evidence="2" id="KW-0255">Endonuclease</keyword>
<dbReference type="CDD" id="cd09083">
    <property type="entry name" value="EEP-1"/>
    <property type="match status" value="1"/>
</dbReference>
<dbReference type="GO" id="GO:0004519">
    <property type="term" value="F:endonuclease activity"/>
    <property type="evidence" value="ECO:0007669"/>
    <property type="project" value="UniProtKB-KW"/>
</dbReference>
<organism evidence="2 3">
    <name type="scientific">Flagellimonas spongiicola</name>
    <dbReference type="NCBI Taxonomy" id="2942208"/>
    <lineage>
        <taxon>Bacteria</taxon>
        <taxon>Pseudomonadati</taxon>
        <taxon>Bacteroidota</taxon>
        <taxon>Flavobacteriia</taxon>
        <taxon>Flavobacteriales</taxon>
        <taxon>Flavobacteriaceae</taxon>
        <taxon>Flagellimonas</taxon>
    </lineage>
</organism>
<protein>
    <submittedName>
        <fullName evidence="2">Endonuclease/exonuclease/phosphatase family protein</fullName>
    </submittedName>
</protein>
<proteinExistence type="predicted"/>
<accession>A0ABT0PUQ7</accession>
<sequence>MSFNIRYDNPDDGENWWEFRKSEVVTLLNHYHPDFFGLQEALPHQSDFIASKLQDYDHIGHGRDGIGTNSEGVPLFFNKDKYQLLKSELFWLSETPDKPSIGWDASLNRIVVYGGFKNKESGETIHVFNCHFDHLGAKAREKSAELLMKYLNQHQLLDEQIIVMGDLNCLPMDKPIKILSQHLKDCFSENIDGSYGPIGTFNAFDTQKVLTKRIDYIFVRNIMVSSYRAIDDKRKINLYPSDHLPVLIKF</sequence>
<dbReference type="EMBL" id="JAMFMA010000003">
    <property type="protein sequence ID" value="MCL6274941.1"/>
    <property type="molecule type" value="Genomic_DNA"/>
</dbReference>
<feature type="domain" description="Endonuclease/exonuclease/phosphatase" evidence="1">
    <location>
        <begin position="1"/>
        <end position="243"/>
    </location>
</feature>